<protein>
    <submittedName>
        <fullName evidence="1">Uncharacterized protein</fullName>
    </submittedName>
</protein>
<evidence type="ECO:0000313" key="2">
    <source>
        <dbReference type="Proteomes" id="UP000516361"/>
    </source>
</evidence>
<reference evidence="1 2" key="1">
    <citation type="submission" date="2018-06" db="EMBL/GenBank/DDBJ databases">
        <title>Genome sequencing of Oceanotoga sp. sy52.</title>
        <authorList>
            <person name="Mori K."/>
        </authorList>
    </citation>
    <scope>NUCLEOTIDE SEQUENCE [LARGE SCALE GENOMIC DNA]</scope>
    <source>
        <strain evidence="2">sy52</strain>
    </source>
</reference>
<dbReference type="KEGG" id="ocy:OSSY52_07290"/>
<sequence length="222" mass="26110">MIFFVTLLVLSTSLYIVFANSKVQYMEIEKTPVLSFEGKINIQPYENRLKTIKNMSEFFYGLIDYNLFVGNIDYNFDKNIISIEPLIKDLYYDLKSLVISIDKNYKEEKKDIELYGLKLPYYQIKTKNFYIKLTPKILISDLSKINHNDLNYLRTRYFIFSEEDYKPYDFNKNFLNGLKDYGGVVLDEKLISKPAVAPLLDTLKGMGITVEKNLKIIRFKGE</sequence>
<name>A0A7G1G2Q2_9BACT</name>
<accession>A0A7G1G2Q2</accession>
<dbReference type="Proteomes" id="UP000516361">
    <property type="component" value="Chromosome"/>
</dbReference>
<keyword evidence="2" id="KW-1185">Reference proteome</keyword>
<gene>
    <name evidence="1" type="ORF">OSSY52_07290</name>
</gene>
<proteinExistence type="predicted"/>
<dbReference type="InParanoid" id="A0A7G1G2Q2"/>
<organism evidence="1 2">
    <name type="scientific">Tepiditoga spiralis</name>
    <dbReference type="NCBI Taxonomy" id="2108365"/>
    <lineage>
        <taxon>Bacteria</taxon>
        <taxon>Thermotogati</taxon>
        <taxon>Thermotogota</taxon>
        <taxon>Thermotogae</taxon>
        <taxon>Petrotogales</taxon>
        <taxon>Petrotogaceae</taxon>
        <taxon>Tepiditoga</taxon>
    </lineage>
</organism>
<dbReference type="AlphaFoldDB" id="A0A7G1G2Q2"/>
<evidence type="ECO:0000313" key="1">
    <source>
        <dbReference type="EMBL" id="BBE30588.1"/>
    </source>
</evidence>
<dbReference type="EMBL" id="AP018712">
    <property type="protein sequence ID" value="BBE30588.1"/>
    <property type="molecule type" value="Genomic_DNA"/>
</dbReference>